<evidence type="ECO:0000256" key="1">
    <source>
        <dbReference type="ARBA" id="ARBA00005564"/>
    </source>
</evidence>
<comment type="caution">
    <text evidence="3">The sequence shown here is derived from an EMBL/GenBank/DDBJ whole genome shotgun (WGS) entry which is preliminary data.</text>
</comment>
<protein>
    <submittedName>
        <fullName evidence="3">3-carboxymuconate cyclase</fullName>
    </submittedName>
</protein>
<dbReference type="InterPro" id="IPR015943">
    <property type="entry name" value="WD40/YVTN_repeat-like_dom_sf"/>
</dbReference>
<keyword evidence="2" id="KW-0119">Carbohydrate metabolism</keyword>
<dbReference type="SUPFAM" id="SSF51004">
    <property type="entry name" value="C-terminal (heme d1) domain of cytochrome cd1-nitrite reductase"/>
    <property type="match status" value="1"/>
</dbReference>
<dbReference type="Proteomes" id="UP000297641">
    <property type="component" value="Unassembled WGS sequence"/>
</dbReference>
<dbReference type="Pfam" id="PF05345">
    <property type="entry name" value="He_PIG"/>
    <property type="match status" value="1"/>
</dbReference>
<evidence type="ECO:0000313" key="3">
    <source>
        <dbReference type="EMBL" id="TGL06700.1"/>
    </source>
</evidence>
<dbReference type="InterPro" id="IPR011048">
    <property type="entry name" value="Haem_d1_sf"/>
</dbReference>
<accession>A0A7I0IQ85</accession>
<dbReference type="AlphaFoldDB" id="A0A7I0IQ85"/>
<proteinExistence type="inferred from homology"/>
<dbReference type="GO" id="GO:0006006">
    <property type="term" value="P:glucose metabolic process"/>
    <property type="evidence" value="ECO:0007669"/>
    <property type="project" value="UniProtKB-KW"/>
</dbReference>
<dbReference type="Gene3D" id="2.130.10.10">
    <property type="entry name" value="YVTN repeat-like/Quinoprotein amine dehydrogenase"/>
    <property type="match status" value="1"/>
</dbReference>
<dbReference type="GO" id="GO:0017057">
    <property type="term" value="F:6-phosphogluconolactonase activity"/>
    <property type="evidence" value="ECO:0007669"/>
    <property type="project" value="TreeGrafter"/>
</dbReference>
<dbReference type="Pfam" id="PF10282">
    <property type="entry name" value="Lactonase"/>
    <property type="match status" value="3"/>
</dbReference>
<dbReference type="InterPro" id="IPR050282">
    <property type="entry name" value="Cycloisomerase_2"/>
</dbReference>
<dbReference type="InterPro" id="IPR019405">
    <property type="entry name" value="Lactonase_7-beta_prop"/>
</dbReference>
<evidence type="ECO:0000256" key="2">
    <source>
        <dbReference type="ARBA" id="ARBA00022526"/>
    </source>
</evidence>
<name>A0A7I0IQ85_9LEPT</name>
<dbReference type="EMBL" id="RQFT01000008">
    <property type="protein sequence ID" value="TGL06700.1"/>
    <property type="molecule type" value="Genomic_DNA"/>
</dbReference>
<gene>
    <name evidence="3" type="ORF">EHQ43_09895</name>
</gene>
<evidence type="ECO:0000313" key="4">
    <source>
        <dbReference type="Proteomes" id="UP000297641"/>
    </source>
</evidence>
<dbReference type="RefSeq" id="WP_135771073.1">
    <property type="nucleotide sequence ID" value="NZ_RQFT01000008.1"/>
</dbReference>
<dbReference type="PANTHER" id="PTHR30344:SF1">
    <property type="entry name" value="6-PHOSPHOGLUCONOLACTONASE"/>
    <property type="match status" value="1"/>
</dbReference>
<sequence length="479" mass="51356">MKNQSINVNKFIIISYLLLNLFCAPTKLNSTCDPESKSFVITALLEFGSNDGSFLCPIFSGLSPLRFHYGTDFLIIQQNETINPITPFSTEPIVHCESNPTLPQGLILDESNCTISGTSLVGIDSTKYHITAKSSNKQTTIPLVIKSLFIPKFAYVANIGSNLINSYTINANSGVLNNTGFVAAGGGPESMAISPNQRFLTVANRNTNNLSQFSINQTNGNLTLVETVPSGGNTPISISYHPKKDLLYVGNSNNYSTFSVNPLTGNLLLVNTLAHSNASGSIIVEPFGNFFYRSNYNGNSIESFPIDINTGFLSQNPIQSIGSGFRPRRLAFHTNGNTLYVAYETHSSISTYQIDSNTGFMSSIFPEMPSTGVVTGSIVTDPKGRFFYIANRDTNTISMFATNPVTGELFPLSPTTIATGTEPLGITVDPSGKFLYNTNIAIATAGIFTINQSNGLLTPNGNVGTSTSPAVILTSGTNP</sequence>
<organism evidence="3 4">
    <name type="scientific">Leptospira bouyouniensis</name>
    <dbReference type="NCBI Taxonomy" id="2484911"/>
    <lineage>
        <taxon>Bacteria</taxon>
        <taxon>Pseudomonadati</taxon>
        <taxon>Spirochaetota</taxon>
        <taxon>Spirochaetia</taxon>
        <taxon>Leptospirales</taxon>
        <taxon>Leptospiraceae</taxon>
        <taxon>Leptospira</taxon>
    </lineage>
</organism>
<comment type="similarity">
    <text evidence="1">Belongs to the cycloisomerase 2 family.</text>
</comment>
<dbReference type="PANTHER" id="PTHR30344">
    <property type="entry name" value="6-PHOSPHOGLUCONOLACTONASE-RELATED"/>
    <property type="match status" value="1"/>
</dbReference>
<keyword evidence="2" id="KW-0313">Glucose metabolism</keyword>
<reference evidence="3 4" key="1">
    <citation type="journal article" date="2019" name="PLoS Negl. Trop. Dis.">
        <title>Revisiting the worldwide diversity of Leptospira species in the environment.</title>
        <authorList>
            <person name="Vincent A.T."/>
            <person name="Schiettekatte O."/>
            <person name="Bourhy P."/>
            <person name="Veyrier F.J."/>
            <person name="Picardeau M."/>
        </authorList>
    </citation>
    <scope>NUCLEOTIDE SEQUENCE [LARGE SCALE GENOMIC DNA]</scope>
    <source>
        <strain evidence="3 4">201800273</strain>
    </source>
</reference>